<dbReference type="Proteomes" id="UP000053825">
    <property type="component" value="Unassembled WGS sequence"/>
</dbReference>
<dbReference type="PANTHER" id="PTHR47326:SF1">
    <property type="entry name" value="HTH PSQ-TYPE DOMAIN-CONTAINING PROTEIN"/>
    <property type="match status" value="1"/>
</dbReference>
<name>A0A0L7RKJ8_9HYME</name>
<accession>A0A0L7RKJ8</accession>
<dbReference type="GO" id="GO:0003676">
    <property type="term" value="F:nucleic acid binding"/>
    <property type="evidence" value="ECO:0007669"/>
    <property type="project" value="InterPro"/>
</dbReference>
<feature type="non-terminal residue" evidence="1">
    <location>
        <position position="1"/>
    </location>
</feature>
<reference evidence="1 2" key="1">
    <citation type="submission" date="2015-07" db="EMBL/GenBank/DDBJ databases">
        <title>The genome of Habropoda laboriosa.</title>
        <authorList>
            <person name="Pan H."/>
            <person name="Kapheim K."/>
        </authorList>
    </citation>
    <scope>NUCLEOTIDE SEQUENCE [LARGE SCALE GENOMIC DNA]</scope>
    <source>
        <strain evidence="1">0110345459</strain>
    </source>
</reference>
<protein>
    <recommendedName>
        <fullName evidence="3">Histone-lysine N-methyltransferase SETMAR</fullName>
    </recommendedName>
</protein>
<sequence length="100" mass="11693">TIGLQRSKFNDRIISRNAAVNWPSRSHESTPLDIFSRGHVKSLVYSNKPQTVGDLETNIIRVIAEIRPDFYTRILENWVYRIHSTKRNRDSHLNNIVFCV</sequence>
<gene>
    <name evidence="1" type="ORF">WH47_05049</name>
</gene>
<dbReference type="PANTHER" id="PTHR47326">
    <property type="entry name" value="TRANSPOSABLE ELEMENT TC3 TRANSPOSASE-LIKE PROTEIN"/>
    <property type="match status" value="1"/>
</dbReference>
<dbReference type="STRING" id="597456.A0A0L7RKJ8"/>
<evidence type="ECO:0000313" key="1">
    <source>
        <dbReference type="EMBL" id="KOC71339.1"/>
    </source>
</evidence>
<dbReference type="EMBL" id="KQ414571">
    <property type="protein sequence ID" value="KOC71339.1"/>
    <property type="molecule type" value="Genomic_DNA"/>
</dbReference>
<dbReference type="InterPro" id="IPR036397">
    <property type="entry name" value="RNaseH_sf"/>
</dbReference>
<organism evidence="1 2">
    <name type="scientific">Habropoda laboriosa</name>
    <dbReference type="NCBI Taxonomy" id="597456"/>
    <lineage>
        <taxon>Eukaryota</taxon>
        <taxon>Metazoa</taxon>
        <taxon>Ecdysozoa</taxon>
        <taxon>Arthropoda</taxon>
        <taxon>Hexapoda</taxon>
        <taxon>Insecta</taxon>
        <taxon>Pterygota</taxon>
        <taxon>Neoptera</taxon>
        <taxon>Endopterygota</taxon>
        <taxon>Hymenoptera</taxon>
        <taxon>Apocrita</taxon>
        <taxon>Aculeata</taxon>
        <taxon>Apoidea</taxon>
        <taxon>Anthophila</taxon>
        <taxon>Apidae</taxon>
        <taxon>Habropoda</taxon>
    </lineage>
</organism>
<dbReference type="AlphaFoldDB" id="A0A0L7RKJ8"/>
<evidence type="ECO:0008006" key="3">
    <source>
        <dbReference type="Google" id="ProtNLM"/>
    </source>
</evidence>
<keyword evidence="2" id="KW-1185">Reference proteome</keyword>
<evidence type="ECO:0000313" key="2">
    <source>
        <dbReference type="Proteomes" id="UP000053825"/>
    </source>
</evidence>
<dbReference type="Gene3D" id="3.30.420.10">
    <property type="entry name" value="Ribonuclease H-like superfamily/Ribonuclease H"/>
    <property type="match status" value="1"/>
</dbReference>
<proteinExistence type="predicted"/>